<dbReference type="InterPro" id="IPR010301">
    <property type="entry name" value="RRP1"/>
</dbReference>
<evidence type="ECO:0000256" key="4">
    <source>
        <dbReference type="ARBA" id="ARBA00023242"/>
    </source>
</evidence>
<keyword evidence="6" id="KW-0812">Transmembrane</keyword>
<dbReference type="Proteomes" id="UP000001450">
    <property type="component" value="Chromosome 8"/>
</dbReference>
<dbReference type="IntAct" id="A0A143ZVL6">
    <property type="interactions" value="1"/>
</dbReference>
<dbReference type="STRING" id="36329.A0A143ZVL6"/>
<evidence type="ECO:0000313" key="7">
    <source>
        <dbReference type="EMBL" id="CZT62750.1"/>
    </source>
</evidence>
<evidence type="ECO:0000256" key="6">
    <source>
        <dbReference type="SAM" id="Phobius"/>
    </source>
</evidence>
<dbReference type="FunCoup" id="A0A143ZVL6">
    <property type="interactions" value="747"/>
</dbReference>
<keyword evidence="6" id="KW-0472">Membrane</keyword>
<feature type="compositionally biased region" description="Basic and acidic residues" evidence="5">
    <location>
        <begin position="1890"/>
        <end position="1950"/>
    </location>
</feature>
<feature type="region of interest" description="Disordered" evidence="5">
    <location>
        <begin position="1333"/>
        <end position="1357"/>
    </location>
</feature>
<dbReference type="PANTHER" id="PTHR13026:SF0">
    <property type="entry name" value="RIBOSOMAL RNA PROCESSING 1B"/>
    <property type="match status" value="1"/>
</dbReference>
<feature type="compositionally biased region" description="Basic and acidic residues" evidence="5">
    <location>
        <begin position="1092"/>
        <end position="1205"/>
    </location>
</feature>
<keyword evidence="4" id="KW-0539">Nucleus</keyword>
<feature type="compositionally biased region" description="Basic residues" evidence="5">
    <location>
        <begin position="1048"/>
        <end position="1077"/>
    </location>
</feature>
<evidence type="ECO:0000256" key="2">
    <source>
        <dbReference type="ARBA" id="ARBA00006374"/>
    </source>
</evidence>
<comment type="subcellular location">
    <subcellularLocation>
        <location evidence="1">Nucleus</location>
    </subcellularLocation>
</comment>
<keyword evidence="3" id="KW-0698">rRNA processing</keyword>
<keyword evidence="8" id="KW-1185">Reference proteome</keyword>
<dbReference type="OrthoDB" id="392851at2759"/>
<dbReference type="InParanoid" id="A0A143ZVL6"/>
<feature type="region of interest" description="Disordered" evidence="5">
    <location>
        <begin position="994"/>
        <end position="1013"/>
    </location>
</feature>
<feature type="region of interest" description="Disordered" evidence="5">
    <location>
        <begin position="1890"/>
        <end position="1968"/>
    </location>
</feature>
<dbReference type="VEuPathDB" id="PlasmoDB:PF3D7_0806700"/>
<gene>
    <name evidence="7" type="ORF">PF3D7_0806700</name>
</gene>
<feature type="compositionally biased region" description="Low complexity" evidence="5">
    <location>
        <begin position="1343"/>
        <end position="1357"/>
    </location>
</feature>
<evidence type="ECO:0000256" key="1">
    <source>
        <dbReference type="ARBA" id="ARBA00004123"/>
    </source>
</evidence>
<reference evidence="8" key="2">
    <citation type="journal article" date="2002" name="Nature">
        <title>Sequence of Plasmodium falciparum chromosomes 1, 3-9 and 13.</title>
        <authorList>
            <person name="Hall N."/>
            <person name="Pain A."/>
            <person name="Berriman M."/>
            <person name="Churcher C."/>
            <person name="Harris B."/>
            <person name="Harris D."/>
            <person name="Mungall K."/>
            <person name="Bowman S."/>
            <person name="Atkin R."/>
            <person name="Baker S."/>
            <person name="Barron A."/>
            <person name="Brooks K."/>
            <person name="Buckee C.O."/>
            <person name="Burrows C."/>
            <person name="Cherevach I."/>
            <person name="Chillingworth C."/>
            <person name="Chillingworth T."/>
            <person name="Christodoulou Z."/>
            <person name="Clark L."/>
            <person name="Clark R."/>
            <person name="Corto C."/>
            <person name="Cronin A."/>
            <person name="Davies R."/>
            <person name="Davies P."/>
            <person name="Dear P."/>
            <person name="Dearden F."/>
            <person name="Doggett J."/>
            <person name="Feltwell T."/>
            <person name="Goble A."/>
            <person name="Goodhead I."/>
            <person name="Gwilliam R."/>
            <person name="Hamlin N."/>
            <person name="Hance Z."/>
            <person name="Harper D."/>
            <person name="Hauser H."/>
            <person name="Hornsby T."/>
            <person name="Holroyd S."/>
            <person name="Horrocks P."/>
            <person name="Humphray S."/>
            <person name="Jagels K."/>
            <person name="James D."/>
            <person name="Johnson D."/>
            <person name="Kerhornou A."/>
            <person name="Knight A."/>
            <person name="Kontfortov B."/>
            <person name="Keyes S."/>
            <person name="Larke N."/>
            <person name="Lawson D."/>
            <person name="Lennard N."/>
            <person name="Line A."/>
            <person name="Maddison M."/>
            <person name="McLean J."/>
            <person name="Mooney P."/>
            <person name="Moule S."/>
            <person name="Murphy L."/>
            <person name="Oliver K."/>
            <person name="Ormond D."/>
            <person name="Price C."/>
            <person name="Quail M.A."/>
            <person name="Rabbinowitsch E."/>
            <person name="Rajandream M-A."/>
            <person name="Rutter S."/>
            <person name="Rutherford K.M."/>
            <person name="Sanders M."/>
            <person name="Simmonds M."/>
            <person name="Seeger K."/>
            <person name="Sharp S."/>
            <person name="Smith R."/>
            <person name="Squares R."/>
            <person name="Squares S."/>
            <person name="Stevens K."/>
            <person name="Taylor K."/>
            <person name="Tivey A."/>
            <person name="Unwin L."/>
            <person name="Whitehead S."/>
            <person name="Woodward J."/>
            <person name="Sulston J.E."/>
            <person name="Craig A."/>
            <person name="Newbold C."/>
            <person name="Barrell B.G."/>
        </authorList>
    </citation>
    <scope>NUCLEOTIDE SEQUENCE [LARGE SCALE GENOMIC DNA]</scope>
    <source>
        <strain evidence="8">Isolate 3D7</strain>
    </source>
</reference>
<feature type="region of interest" description="Disordered" evidence="5">
    <location>
        <begin position="2292"/>
        <end position="2311"/>
    </location>
</feature>
<comment type="similarity">
    <text evidence="2">Belongs to the RRP1 family.</text>
</comment>
<dbReference type="AlphaFoldDB" id="A0A143ZVL6"/>
<accession>A0A143ZVL6</accession>
<dbReference type="GO" id="GO:0030688">
    <property type="term" value="C:preribosome, small subunit precursor"/>
    <property type="evidence" value="ECO:0007669"/>
    <property type="project" value="InterPro"/>
</dbReference>
<keyword evidence="6" id="KW-1133">Transmembrane helix</keyword>
<evidence type="ECO:0000256" key="5">
    <source>
        <dbReference type="SAM" id="MobiDB-lite"/>
    </source>
</evidence>
<evidence type="ECO:0000256" key="3">
    <source>
        <dbReference type="ARBA" id="ARBA00022552"/>
    </source>
</evidence>
<proteinExistence type="inferred from homology"/>
<dbReference type="PANTHER" id="PTHR13026">
    <property type="entry name" value="NNP-1 PROTEIN NOVEL NUCLEAR PROTEIN 1 NOP52"/>
    <property type="match status" value="1"/>
</dbReference>
<feature type="region of interest" description="Disordered" evidence="5">
    <location>
        <begin position="1045"/>
        <end position="1211"/>
    </location>
</feature>
<evidence type="ECO:0000313" key="8">
    <source>
        <dbReference type="Proteomes" id="UP000001450"/>
    </source>
</evidence>
<reference evidence="8" key="1">
    <citation type="journal article" date="2002" name="Nature">
        <title>Genome sequence of the human malaria parasite Plasmodium falciparum.</title>
        <authorList>
            <person name="Gardner M.J."/>
            <person name="Hall N."/>
            <person name="Fung E."/>
            <person name="White O."/>
            <person name="Berriman M."/>
            <person name="Hyman R.W."/>
            <person name="Carlton J.M."/>
            <person name="Pain A."/>
            <person name="Nelson K.E."/>
            <person name="Bowman S."/>
            <person name="Paulsen I.T."/>
            <person name="James K."/>
            <person name="Eisen J.A."/>
            <person name="Rutherford K."/>
            <person name="Salzberg S.L."/>
            <person name="Craig A."/>
            <person name="Kyes S."/>
            <person name="Chan M.S."/>
            <person name="Nene V."/>
            <person name="Shallom S.J."/>
            <person name="Suh B."/>
            <person name="Peterson J."/>
            <person name="Angiuoli S."/>
            <person name="Pertea M."/>
            <person name="Allen J."/>
            <person name="Selengut J."/>
            <person name="Haft D."/>
            <person name="Mather M.W."/>
            <person name="Vaidya A.B."/>
            <person name="Martin D.M."/>
            <person name="Fairlamb A.H."/>
            <person name="Fraunholz M.J."/>
            <person name="Roos D.S."/>
            <person name="Ralph S.A."/>
            <person name="McFadden G.I."/>
            <person name="Cummings L.M."/>
            <person name="Subramanian G.M."/>
            <person name="Mungall C."/>
            <person name="Venter J.C."/>
            <person name="Carucci D.J."/>
            <person name="Hoffman S.L."/>
            <person name="Newbold C."/>
            <person name="Davis R.W."/>
            <person name="Fraser C.M."/>
            <person name="Barrell B."/>
        </authorList>
    </citation>
    <scope>NUCLEOTIDE SEQUENCE [LARGE SCALE GENOMIC DNA]</scope>
    <source>
        <strain evidence="8">Isolate 3D7</strain>
    </source>
</reference>
<feature type="transmembrane region" description="Helical" evidence="6">
    <location>
        <begin position="2248"/>
        <end position="2266"/>
    </location>
</feature>
<protein>
    <submittedName>
        <fullName evidence="7">Uncharacterized protein</fullName>
    </submittedName>
</protein>
<dbReference type="GeneID" id="2655313"/>
<feature type="transmembrane region" description="Helical" evidence="6">
    <location>
        <begin position="547"/>
        <end position="573"/>
    </location>
</feature>
<dbReference type="PaxDb" id="5833-PF08_0114"/>
<dbReference type="KEGG" id="pfa:PF3D7_0806700"/>
<dbReference type="EMBL" id="AL844507">
    <property type="protein sequence ID" value="CZT62750.1"/>
    <property type="molecule type" value="Genomic_DNA"/>
</dbReference>
<organism evidence="7 8">
    <name type="scientific">Plasmodium falciparum (isolate 3D7)</name>
    <dbReference type="NCBI Taxonomy" id="36329"/>
    <lineage>
        <taxon>Eukaryota</taxon>
        <taxon>Sar</taxon>
        <taxon>Alveolata</taxon>
        <taxon>Apicomplexa</taxon>
        <taxon>Aconoidasida</taxon>
        <taxon>Haemosporida</taxon>
        <taxon>Plasmodiidae</taxon>
        <taxon>Plasmodium</taxon>
        <taxon>Plasmodium (Laverania)</taxon>
    </lineage>
</organism>
<name>A0A143ZVL6_PLAF7</name>
<dbReference type="RefSeq" id="XP_002808823.2">
    <property type="nucleotide sequence ID" value="XM_002808777.2"/>
</dbReference>
<dbReference type="GO" id="GO:0005634">
    <property type="term" value="C:nucleus"/>
    <property type="evidence" value="ECO:0000318"/>
    <property type="project" value="GO_Central"/>
</dbReference>
<dbReference type="GO" id="GO:0006364">
    <property type="term" value="P:rRNA processing"/>
    <property type="evidence" value="ECO:0007669"/>
    <property type="project" value="UniProtKB-KW"/>
</dbReference>
<sequence length="2572" mass="307601">MERDELKKGHKVVLCEENNDGMKKSDEYFSYIDENNINDYINDENGNHDDNKYIHSDDNKYIHSDDNKYIHSDDNNHVNNCSHFSYVKDMLECDEEKKDVGFMISDKERYEFLKYADYFFHEYKDNVHIYREIKFVLKTNNPSLLCLLKNICLLGHIIYFYEDLYEQKLLTSKDINNIENILYKNEDTVSNNYTIIYNCFLFLLEIIKLSIHTGVQKFAYYQMIRNKKLIQTISYNNFNYNPNKIKNKEHFFIKKDNEALFIKDMITLHIVNMLNQTHKHIRLYALKLSILFISHISKSNHIINHIMNIIFQQINFEEYIHALVLFLKLVPYLSHDVLYHIIKKLYKSLIKKKDECSNVHSLFMHIKKGGMENENPQKNIHHEKVSPYKVENHNVDGEKGIQVGLQKEDDGNKEEKNEKHISDKNEEYISAQETKNPKEENISHMYNYLDIFKDLKCYNNNNYYEDMYFSKKNKKNTYINKMIYIINDHFSFTKCLYFAMIGSKLNELYPYVSYYLFKKLWNIINKIFYIPYNQCDENKIVHLLDVLFYNTTLLSFTNIFLLNLQIIILKFLLNISQTYIMKKRYITFYSIRALLYLIKKKKLFICMDYYIYQDKIMSNQAYPFNCMNHFLYMSTFQYSDILHILSVILFNNNNNNINDCNDNNINDCNDNNINDCNDNNINDCNDNNINYCNDNNINDCNDNNINDCNDNNINDCNDNNINYCNDNNINDCNDNNINYCNDNNINDCNDNNINDCNDNNINYCNDNNNNYYYYYNCNTLSIYFFIKLIYKFFKVIQRGTAPNIFNIHNNNIYRKKIKNVLNIKKNKHKYNIMNHKVFKDTNKNMHKHSYTNFNFSYFDLNINKFLTLFKNVQDECIQKKDSSKVKHIKKKKVDDIKDETLKEFIKNDNKDDINKKDLIINNNKNQPFYNQNEHEETGKFNFLITIDDANNTTNKQKHADIFFHNFICTAKNKHTNNNINIKNLNITLDIIRKKKTKRKKKKKKNKKKNKTNKIKKKYIYKIKYCNPYKNKNNSIIHKLISKMEKREQTKKKNKKKYHTNQKNIGKTKKNKSSKKIRNQHDEKKINQIINHNIDDHNGYQDIDDHNGYQDIDDHNGYQGIDDHNGYQNVDDHNGYQDIDDHNGYQGIDDHNGYQNVDDHNGYQDIDDHNGYQDIDDHNGYQDIDDHNDYQDIDDHNNYQDTDDHNNYNNITSSYTTSSSSCIYSSSSNLYNEQDYDEENEKEKEMESTNFIKDTQQNCIISNNNSYDNNSFNSDALHNEINTFSHSSDINKNIMSNINVGSDEISEISFSKNSIFNEDTNNFLFINNDKQNKCTNKSTDKNTNKSTNKSTNKNTNKSTNKIYNTHYISYAFHFLKQNKINLGNLIDEHKLYYHNYNENNLFTHFKNEFFKKGKEKNSDIPNIIVLKQIMFIKILFFLYKHNNLLIIKLYILKTLSILSKHLIFEEDIENFIRIFNYFVTHFLKQNDFTNTQTSTLLKHDNNNNVHTHSTELLKKQKYTNHIFQNIYKQNEKETLYSNNSYNSDHTSYLGSVIMSSDSSTQEQKKNKTNKKNYLNNFVNYLLNKNHMLILEETNSSFYNKNVLKNFIRIYITDIIHKLLKYKNQIILNSILYIFTSNQIIPFFNLFHIFNKEGIEQILKEPFFYLTVEKKYINEKEKEREKANQDEHININHTNNNLFEITKGDHKNEDKKSINKYPISYHHSYLNILNKHFFQSFQFDNISFNNVKALFYFSFFNFINHKDSMIIFRKKTLTFLNILNDIYFFKTNKYVFYREKYREKLFCVDKTNDFACTSQANNLTHAGKMNELLCTSQVNKKLQYNERVGVLSYNERINLKIESMNGHKYINIEDDSIDKKKKIDIKYDIKNNDIKNNDIKNNDIKNNDIKSDDIKSDDIKSDDIKSDDIKSDDIKSDDIKSDDNKSDDIKSDDIKSNDVNNSENSNKFSDDDDYYSSSSCSVSISCVSYKSVDDGSTVHYVSDDDKESVDDDFSISSISNKSFKHRIIKSYDNLYNEDMSTNENIQMTCDIHECSYIYMYKIGLYCIISGYYNYGYKIFTKLYMMVNNRDIKLWLECLLNYCKFYYLKKNQQKQSTYLYVRKKSDKNNMYYIKNNRDEFYHNHNDFVNHCNYNIGYINPSKCLEKAQECIKQIISYKENFFHVFLFLQIKKNIYQAIENLIILINDIKYEINYTVKYFTYNIEEYINFLKSIFVYILLLSNFKYEFSRLSKRILYIYMVLIKTLFVICIFMKNKIIPYLFLNSSFLLNTLMDDNYTSGDQQNESTSEDDDDGNTNKSTCKYNNVYHKDHYNEYIYNQDGNIINLKKKNTKFNLFIWGDDYTGYNFTRLYLERKKERIIRKKFFSKELKDVDGKSFQEIFEYIINLWKVSGQHFFFYDHIHNLNEMYYNLFKDNIINKKKILNFLKIYLLILNKINYPTPPRFLSSRAFPCVVSRAYIYKSNFGKMEYEVESVKCIGHLENAQAHVIKQFYYCNIKLVLRNKIIRNINVKAKGVSVLYTFHIQIENEDLKNFYIFMIPLDKDKQILGQAKPTDFFIKYV</sequence>